<gene>
    <name evidence="1" type="ORF">FB558_3708</name>
</gene>
<protein>
    <recommendedName>
        <fullName evidence="3">Helix-turn-helix protein</fullName>
    </recommendedName>
</protein>
<evidence type="ECO:0000313" key="2">
    <source>
        <dbReference type="Proteomes" id="UP000315677"/>
    </source>
</evidence>
<evidence type="ECO:0000313" key="1">
    <source>
        <dbReference type="EMBL" id="TQM11156.1"/>
    </source>
</evidence>
<reference evidence="1 2" key="1">
    <citation type="submission" date="2019-06" db="EMBL/GenBank/DDBJ databases">
        <title>Sequencing the genomes of 1000 actinobacteria strains.</title>
        <authorList>
            <person name="Klenk H.-P."/>
        </authorList>
    </citation>
    <scope>NUCLEOTIDE SEQUENCE [LARGE SCALE GENOMIC DNA]</scope>
    <source>
        <strain evidence="1 2">DSM 45301</strain>
    </source>
</reference>
<dbReference type="EMBL" id="VFPA01000002">
    <property type="protein sequence ID" value="TQM11156.1"/>
    <property type="molecule type" value="Genomic_DNA"/>
</dbReference>
<comment type="caution">
    <text evidence="1">The sequence shown here is derived from an EMBL/GenBank/DDBJ whole genome shotgun (WGS) entry which is preliminary data.</text>
</comment>
<evidence type="ECO:0008006" key="3">
    <source>
        <dbReference type="Google" id="ProtNLM"/>
    </source>
</evidence>
<keyword evidence="2" id="KW-1185">Reference proteome</keyword>
<name>A0A543DP91_9PSEU</name>
<dbReference type="SUPFAM" id="SSF47413">
    <property type="entry name" value="lambda repressor-like DNA-binding domains"/>
    <property type="match status" value="1"/>
</dbReference>
<organism evidence="1 2">
    <name type="scientific">Pseudonocardia kunmingensis</name>
    <dbReference type="NCBI Taxonomy" id="630975"/>
    <lineage>
        <taxon>Bacteria</taxon>
        <taxon>Bacillati</taxon>
        <taxon>Actinomycetota</taxon>
        <taxon>Actinomycetes</taxon>
        <taxon>Pseudonocardiales</taxon>
        <taxon>Pseudonocardiaceae</taxon>
        <taxon>Pseudonocardia</taxon>
    </lineage>
</organism>
<sequence>MARERQKDLYGTSLRSLVHGLAEDYGISQARLARVLGISPAMLCQLVSGERIKIGDPVASARLMILDQRRALVRCLDDRRIEEILDEVARIHDPWPRGGRTGSMAIGDLREIAGAEQLEEAAVKLDDDFPRLADFLRRVARDRSA</sequence>
<dbReference type="GO" id="GO:0003677">
    <property type="term" value="F:DNA binding"/>
    <property type="evidence" value="ECO:0007669"/>
    <property type="project" value="InterPro"/>
</dbReference>
<dbReference type="InterPro" id="IPR010982">
    <property type="entry name" value="Lambda_DNA-bd_dom_sf"/>
</dbReference>
<proteinExistence type="predicted"/>
<dbReference type="Proteomes" id="UP000315677">
    <property type="component" value="Unassembled WGS sequence"/>
</dbReference>
<accession>A0A543DP91</accession>
<dbReference type="AlphaFoldDB" id="A0A543DP91"/>